<feature type="compositionally biased region" description="Basic and acidic residues" evidence="1">
    <location>
        <begin position="356"/>
        <end position="369"/>
    </location>
</feature>
<name>A0A3M6T512_POCDA</name>
<feature type="transmembrane region" description="Helical" evidence="2">
    <location>
        <begin position="6"/>
        <end position="31"/>
    </location>
</feature>
<proteinExistence type="predicted"/>
<comment type="caution">
    <text evidence="3">The sequence shown here is derived from an EMBL/GenBank/DDBJ whole genome shotgun (WGS) entry which is preliminary data.</text>
</comment>
<gene>
    <name evidence="3" type="ORF">pdam_00005235</name>
</gene>
<dbReference type="EMBL" id="RCHS01004337">
    <property type="protein sequence ID" value="RMX35969.1"/>
    <property type="molecule type" value="Genomic_DNA"/>
</dbReference>
<feature type="compositionally biased region" description="Basic and acidic residues" evidence="1">
    <location>
        <begin position="406"/>
        <end position="421"/>
    </location>
</feature>
<feature type="region of interest" description="Disordered" evidence="1">
    <location>
        <begin position="105"/>
        <end position="143"/>
    </location>
</feature>
<evidence type="ECO:0000256" key="2">
    <source>
        <dbReference type="SAM" id="Phobius"/>
    </source>
</evidence>
<feature type="compositionally biased region" description="Polar residues" evidence="1">
    <location>
        <begin position="555"/>
        <end position="570"/>
    </location>
</feature>
<dbReference type="OrthoDB" id="10369350at2759"/>
<protein>
    <submittedName>
        <fullName evidence="3">Uncharacterized protein</fullName>
    </submittedName>
</protein>
<feature type="region of interest" description="Disordered" evidence="1">
    <location>
        <begin position="550"/>
        <end position="570"/>
    </location>
</feature>
<evidence type="ECO:0000256" key="1">
    <source>
        <dbReference type="SAM" id="MobiDB-lite"/>
    </source>
</evidence>
<sequence>MNEETILKLSVVLLCFLSLLLPLVLFLVVWLRRIQSRVDSISNEWSVLCKLAPSDEPLTPATETQHEIPNALSDSLVIFNQQAEGSDENNTWKHIPRGFVYSHVYDDEDRPRPDEEQSACQSQEDAREVDDESNSQEQVIPDASTPVASYLQIVDENPAIVGVSLSERPATDAKQDRKIIFVSAGNTDDLNLLADYDDCQVNENTVIEMGTENGNDIPQNSEATETGELECVVLIEDRKQTNEVLLELSNVTSPPAEEVQNGTSTQGGQEEDAERSDKKVLTKEGCRDASENYCKAPSTSLEGGVEVSPPMGEITEKRVTSETRPKPKPRLSKKKHGRVNSAVKEKTFNSSPHVKNPNEAESHCNRPGQEADRWNVPVILDVCDSQQLAQQHIASSPKTAVKSKKNTNERNNDQVVKDVGHSKGKSKVNDGEISNYESVVIVDSVNEGKKMPPSANTQEVTRNIESTGVISQLRGFLTNRASETQNPEKRAKTAVRHSYPAKKQGNINEDYRGKGKTAKRMSFPHNPEDLNRHEQGVVKHDRTVLSVAQEKTGAASKSNQNCNKPGISEGNTSEYEMVVTSVDGGKKEPVTDNGDSSDIISQLRSILHKGNTASADNPDLRHENKCGVKNEEHKRHATAAGQNNENTPEQVYSNLDEEGNEIYSEIPLSASEKKAGTTNNDHEEVHNLSEQEPFYVNLPFQQGLINYNDGPALKPDEHEPPIYINSDIIDI</sequence>
<keyword evidence="2" id="KW-1133">Transmembrane helix</keyword>
<evidence type="ECO:0000313" key="3">
    <source>
        <dbReference type="EMBL" id="RMX35969.1"/>
    </source>
</evidence>
<dbReference type="AlphaFoldDB" id="A0A3M6T512"/>
<reference evidence="3 4" key="1">
    <citation type="journal article" date="2018" name="Sci. Rep.">
        <title>Comparative analysis of the Pocillopora damicornis genome highlights role of immune system in coral evolution.</title>
        <authorList>
            <person name="Cunning R."/>
            <person name="Bay R.A."/>
            <person name="Gillette P."/>
            <person name="Baker A.C."/>
            <person name="Traylor-Knowles N."/>
        </authorList>
    </citation>
    <scope>NUCLEOTIDE SEQUENCE [LARGE SCALE GENOMIC DNA]</scope>
    <source>
        <strain evidence="3">RSMAS</strain>
        <tissue evidence="3">Whole animal</tissue>
    </source>
</reference>
<feature type="compositionally biased region" description="Basic and acidic residues" evidence="1">
    <location>
        <begin position="275"/>
        <end position="290"/>
    </location>
</feature>
<keyword evidence="4" id="KW-1185">Reference proteome</keyword>
<organism evidence="3 4">
    <name type="scientific">Pocillopora damicornis</name>
    <name type="common">Cauliflower coral</name>
    <name type="synonym">Millepora damicornis</name>
    <dbReference type="NCBI Taxonomy" id="46731"/>
    <lineage>
        <taxon>Eukaryota</taxon>
        <taxon>Metazoa</taxon>
        <taxon>Cnidaria</taxon>
        <taxon>Anthozoa</taxon>
        <taxon>Hexacorallia</taxon>
        <taxon>Scleractinia</taxon>
        <taxon>Astrocoeniina</taxon>
        <taxon>Pocilloporidae</taxon>
        <taxon>Pocillopora</taxon>
    </lineage>
</organism>
<keyword evidence="2" id="KW-0812">Transmembrane</keyword>
<evidence type="ECO:0000313" key="4">
    <source>
        <dbReference type="Proteomes" id="UP000275408"/>
    </source>
</evidence>
<accession>A0A3M6T512</accession>
<feature type="compositionally biased region" description="Basic residues" evidence="1">
    <location>
        <begin position="326"/>
        <end position="338"/>
    </location>
</feature>
<keyword evidence="2" id="KW-0472">Membrane</keyword>
<dbReference type="Proteomes" id="UP000275408">
    <property type="component" value="Unassembled WGS sequence"/>
</dbReference>
<feature type="region of interest" description="Disordered" evidence="1">
    <location>
        <begin position="248"/>
        <end position="369"/>
    </location>
</feature>
<feature type="region of interest" description="Disordered" evidence="1">
    <location>
        <begin position="391"/>
        <end position="430"/>
    </location>
</feature>
<feature type="compositionally biased region" description="Basic and acidic residues" evidence="1">
    <location>
        <begin position="314"/>
        <end position="325"/>
    </location>
</feature>